<name>A0A437Q6B0_9GAMM</name>
<gene>
    <name evidence="1" type="ORF">EOE65_13395</name>
</gene>
<dbReference type="AlphaFoldDB" id="A0A437Q6B0"/>
<sequence>MQADKIQHRIETYTSSLPQAVQASHGAQFAMLLSLISENQANQYVPTARALEHATGTDFRLPETDTQTRSEDIHTPTIVRRFNTAVAEHLTGDFAYLNSHVKTKAEQPRSSSSGADAFAKVSLMSAGKLMLDEITQSRLVATA</sequence>
<dbReference type="Proteomes" id="UP000282818">
    <property type="component" value="Unassembled WGS sequence"/>
</dbReference>
<reference evidence="1 2" key="1">
    <citation type="submission" date="2019-01" db="EMBL/GenBank/DDBJ databases">
        <authorList>
            <person name="Chen W.-M."/>
        </authorList>
    </citation>
    <scope>NUCLEOTIDE SEQUENCE [LARGE SCALE GENOMIC DNA]</scope>
    <source>
        <strain evidence="1 2">HPM-16</strain>
    </source>
</reference>
<dbReference type="EMBL" id="SACQ01000006">
    <property type="protein sequence ID" value="RVU30042.1"/>
    <property type="molecule type" value="Genomic_DNA"/>
</dbReference>
<dbReference type="RefSeq" id="WP_127694827.1">
    <property type="nucleotide sequence ID" value="NZ_SACQ01000006.1"/>
</dbReference>
<evidence type="ECO:0000313" key="2">
    <source>
        <dbReference type="Proteomes" id="UP000282818"/>
    </source>
</evidence>
<organism evidence="1 2">
    <name type="scientific">Neptunomonas marina</name>
    <dbReference type="NCBI Taxonomy" id="1815562"/>
    <lineage>
        <taxon>Bacteria</taxon>
        <taxon>Pseudomonadati</taxon>
        <taxon>Pseudomonadota</taxon>
        <taxon>Gammaproteobacteria</taxon>
        <taxon>Oceanospirillales</taxon>
        <taxon>Oceanospirillaceae</taxon>
        <taxon>Neptunomonas</taxon>
    </lineage>
</organism>
<proteinExistence type="predicted"/>
<keyword evidence="2" id="KW-1185">Reference proteome</keyword>
<comment type="caution">
    <text evidence="1">The sequence shown here is derived from an EMBL/GenBank/DDBJ whole genome shotgun (WGS) entry which is preliminary data.</text>
</comment>
<accession>A0A437Q6B0</accession>
<protein>
    <submittedName>
        <fullName evidence="1">Uncharacterized protein</fullName>
    </submittedName>
</protein>
<evidence type="ECO:0000313" key="1">
    <source>
        <dbReference type="EMBL" id="RVU30042.1"/>
    </source>
</evidence>